<evidence type="ECO:0000313" key="6">
    <source>
        <dbReference type="EMBL" id="OPL21565.1"/>
    </source>
</evidence>
<dbReference type="SMART" id="SM00110">
    <property type="entry name" value="C1Q"/>
    <property type="match status" value="1"/>
</dbReference>
<dbReference type="PANTHER" id="PTHR22923:SF116">
    <property type="entry name" value="C1Q DOMAIN-CONTAINING PROTEIN"/>
    <property type="match status" value="1"/>
</dbReference>
<dbReference type="PANTHER" id="PTHR22923">
    <property type="entry name" value="CEREBELLIN-RELATED"/>
    <property type="match status" value="1"/>
</dbReference>
<feature type="non-terminal residue" evidence="6">
    <location>
        <position position="1"/>
    </location>
</feature>
<dbReference type="SMR" id="A0A3L5TQX2"/>
<dbReference type="InterPro" id="IPR008983">
    <property type="entry name" value="Tumour_necrosis_fac-like_dom"/>
</dbReference>
<organism evidence="6 7">
    <name type="scientific">Mytilus galloprovincialis</name>
    <name type="common">Mediterranean mussel</name>
    <dbReference type="NCBI Taxonomy" id="29158"/>
    <lineage>
        <taxon>Eukaryota</taxon>
        <taxon>Metazoa</taxon>
        <taxon>Spiralia</taxon>
        <taxon>Lophotrochozoa</taxon>
        <taxon>Mollusca</taxon>
        <taxon>Bivalvia</taxon>
        <taxon>Autobranchia</taxon>
        <taxon>Pteriomorphia</taxon>
        <taxon>Mytilida</taxon>
        <taxon>Mytiloidea</taxon>
        <taxon>Mytilidae</taxon>
        <taxon>Mytilinae</taxon>
        <taxon>Mytilus</taxon>
    </lineage>
</organism>
<evidence type="ECO:0000259" key="5">
    <source>
        <dbReference type="PROSITE" id="PS50871"/>
    </source>
</evidence>
<reference evidence="6 7" key="1">
    <citation type="journal article" date="2016" name="PLoS ONE">
        <title>A First Insight into the Genome of the Filter-Feeder Mussel Mytilus galloprovincialis.</title>
        <authorList>
            <person name="Murgarella M."/>
            <person name="Puiu D."/>
            <person name="Novoa B."/>
            <person name="Figueras A."/>
            <person name="Posada D."/>
            <person name="Canchaya C."/>
        </authorList>
    </citation>
    <scope>NUCLEOTIDE SEQUENCE [LARGE SCALE GENOMIC DNA]</scope>
    <source>
        <tissue evidence="6">Muscle</tissue>
    </source>
</reference>
<dbReference type="SUPFAM" id="SSF49842">
    <property type="entry name" value="TNF-like"/>
    <property type="match status" value="1"/>
</dbReference>
<evidence type="ECO:0000256" key="3">
    <source>
        <dbReference type="ARBA" id="ARBA00022729"/>
    </source>
</evidence>
<dbReference type="Proteomes" id="UP000266721">
    <property type="component" value="Unassembled WGS sequence"/>
</dbReference>
<dbReference type="PROSITE" id="PS50871">
    <property type="entry name" value="C1Q"/>
    <property type="match status" value="1"/>
</dbReference>
<evidence type="ECO:0000313" key="7">
    <source>
        <dbReference type="Proteomes" id="UP000266721"/>
    </source>
</evidence>
<dbReference type="InterPro" id="IPR001073">
    <property type="entry name" value="C1q_dom"/>
</dbReference>
<name>A0A3L5TQX2_MYTGA</name>
<dbReference type="PRINTS" id="PR00007">
    <property type="entry name" value="COMPLEMNTC1Q"/>
</dbReference>
<keyword evidence="2" id="KW-0964">Secreted</keyword>
<protein>
    <recommendedName>
        <fullName evidence="5">C1q domain-containing protein</fullName>
    </recommendedName>
</protein>
<evidence type="ECO:0000256" key="4">
    <source>
        <dbReference type="SAM" id="SignalP"/>
    </source>
</evidence>
<sequence length="207" mass="23553">MTSLIRQLCPWFLLTFLAFTTCAISIQNKTEKTIEQRISAIENYMQIFESRIQDLNDSTYKGSFESKPVMFYATTKTTSHSFNLEKKSIVVFGNVIMNTGDHYNNFNGIFVSPKSGIYLFSWTICTNGNNFAFTELVVQNTSISNAGEFESNGYYDCGSMTALYKMNKDDHAWIRTTDYNSGSKTHHFYTNKDATSNTFLGILVYGD</sequence>
<comment type="caution">
    <text evidence="6">The sequence shown here is derived from an EMBL/GenBank/DDBJ whole genome shotgun (WGS) entry which is preliminary data.</text>
</comment>
<feature type="domain" description="C1q" evidence="5">
    <location>
        <begin position="64"/>
        <end position="207"/>
    </location>
</feature>
<accession>A0A3L5TQX2</accession>
<evidence type="ECO:0000256" key="2">
    <source>
        <dbReference type="ARBA" id="ARBA00022525"/>
    </source>
</evidence>
<dbReference type="Pfam" id="PF00386">
    <property type="entry name" value="C1q"/>
    <property type="match status" value="1"/>
</dbReference>
<comment type="subcellular location">
    <subcellularLocation>
        <location evidence="1">Secreted</location>
    </subcellularLocation>
</comment>
<feature type="chain" id="PRO_5017956485" description="C1q domain-containing protein" evidence="4">
    <location>
        <begin position="24"/>
        <end position="207"/>
    </location>
</feature>
<evidence type="ECO:0000256" key="1">
    <source>
        <dbReference type="ARBA" id="ARBA00004613"/>
    </source>
</evidence>
<keyword evidence="3 4" id="KW-0732">Signal</keyword>
<keyword evidence="7" id="KW-1185">Reference proteome</keyword>
<gene>
    <name evidence="6" type="ORF">AM593_07291</name>
</gene>
<dbReference type="AlphaFoldDB" id="A0A3L5TQX2"/>
<dbReference type="EMBL" id="KV590447">
    <property type="protein sequence ID" value="OPL21565.1"/>
    <property type="molecule type" value="Genomic_DNA"/>
</dbReference>
<proteinExistence type="predicted"/>
<feature type="signal peptide" evidence="4">
    <location>
        <begin position="1"/>
        <end position="23"/>
    </location>
</feature>
<dbReference type="GO" id="GO:0005576">
    <property type="term" value="C:extracellular region"/>
    <property type="evidence" value="ECO:0007669"/>
    <property type="project" value="UniProtKB-SubCell"/>
</dbReference>
<dbReference type="Gene3D" id="2.60.120.40">
    <property type="match status" value="1"/>
</dbReference>
<dbReference type="InterPro" id="IPR050822">
    <property type="entry name" value="Cerebellin_Synaptic_Org"/>
</dbReference>